<keyword evidence="6" id="KW-0521">NADP</keyword>
<comment type="catalytic activity">
    <reaction evidence="8">
        <text>3-bromo-4-hydroxybenzoate + bromide + NADPH + O2 + 3 H(+) = 2,4-dibromophenol + CO2 + NADP(+) + 2 H2O</text>
        <dbReference type="Rhea" id="RHEA:56356"/>
        <dbReference type="ChEBI" id="CHEBI:15377"/>
        <dbReference type="ChEBI" id="CHEBI:15378"/>
        <dbReference type="ChEBI" id="CHEBI:15379"/>
        <dbReference type="ChEBI" id="CHEBI:15858"/>
        <dbReference type="ChEBI" id="CHEBI:16526"/>
        <dbReference type="ChEBI" id="CHEBI:34238"/>
        <dbReference type="ChEBI" id="CHEBI:57783"/>
        <dbReference type="ChEBI" id="CHEBI:58349"/>
        <dbReference type="ChEBI" id="CHEBI:140203"/>
    </reaction>
    <physiologicalReaction direction="left-to-right" evidence="8">
        <dbReference type="Rhea" id="RHEA:56357"/>
    </physiologicalReaction>
</comment>
<evidence type="ECO:0000256" key="1">
    <source>
        <dbReference type="ARBA" id="ARBA00001974"/>
    </source>
</evidence>
<accession>A0A4Q7V119</accession>
<evidence type="ECO:0000256" key="15">
    <source>
        <dbReference type="ARBA" id="ARBA00069832"/>
    </source>
</evidence>
<dbReference type="Pfam" id="PF00743">
    <property type="entry name" value="FMO-like"/>
    <property type="match status" value="1"/>
</dbReference>
<comment type="catalytic activity">
    <reaction evidence="10">
        <text>bromide + 4-hydroxybenzoate + NADPH + O2 + 2 H(+) = 3-bromo-4-hydroxybenzoate + NADP(+) + 2 H2O</text>
        <dbReference type="Rhea" id="RHEA:56352"/>
        <dbReference type="ChEBI" id="CHEBI:15377"/>
        <dbReference type="ChEBI" id="CHEBI:15378"/>
        <dbReference type="ChEBI" id="CHEBI:15379"/>
        <dbReference type="ChEBI" id="CHEBI:15858"/>
        <dbReference type="ChEBI" id="CHEBI:17879"/>
        <dbReference type="ChEBI" id="CHEBI:57783"/>
        <dbReference type="ChEBI" id="CHEBI:58349"/>
        <dbReference type="ChEBI" id="CHEBI:140203"/>
    </reaction>
    <physiologicalReaction direction="left-to-right" evidence="10">
        <dbReference type="Rhea" id="RHEA:56353"/>
    </physiologicalReaction>
</comment>
<dbReference type="RefSeq" id="WP_130291324.1">
    <property type="nucleotide sequence ID" value="NZ_SHKL01000001.1"/>
</dbReference>
<dbReference type="PANTHER" id="PTHR23023">
    <property type="entry name" value="DIMETHYLANILINE MONOOXYGENASE"/>
    <property type="match status" value="1"/>
</dbReference>
<dbReference type="FunFam" id="3.50.50.60:FF:000023">
    <property type="entry name" value="Dimethylaniline monooxygenase [N-oxide-forming]"/>
    <property type="match status" value="1"/>
</dbReference>
<dbReference type="PRINTS" id="PR00370">
    <property type="entry name" value="FMOXYGENASE"/>
</dbReference>
<name>A0A4Q7V119_PSEST</name>
<evidence type="ECO:0000256" key="4">
    <source>
        <dbReference type="ARBA" id="ARBA00022630"/>
    </source>
</evidence>
<proteinExistence type="inferred from homology"/>
<comment type="similarity">
    <text evidence="3">Belongs to the FAD-binding monooxygenase family.</text>
</comment>
<keyword evidence="7" id="KW-0560">Oxidoreductase</keyword>
<feature type="compositionally biased region" description="Low complexity" evidence="16">
    <location>
        <begin position="438"/>
        <end position="456"/>
    </location>
</feature>
<feature type="region of interest" description="Disordered" evidence="16">
    <location>
        <begin position="438"/>
        <end position="487"/>
    </location>
</feature>
<dbReference type="GO" id="GO:0050660">
    <property type="term" value="F:flavin adenine dinucleotide binding"/>
    <property type="evidence" value="ECO:0007669"/>
    <property type="project" value="InterPro"/>
</dbReference>
<evidence type="ECO:0000256" key="6">
    <source>
        <dbReference type="ARBA" id="ARBA00022857"/>
    </source>
</evidence>
<evidence type="ECO:0000256" key="14">
    <source>
        <dbReference type="ARBA" id="ARBA00066870"/>
    </source>
</evidence>
<comment type="catalytic activity">
    <reaction evidence="11">
        <text>3,4-dihydroxybenzoate + bromide + NADPH + O2 + 2 H(+) = 3-bromo-4,5-dihydroxybenzoate + NADP(+) + 2 H2O</text>
        <dbReference type="Rhea" id="RHEA:56372"/>
        <dbReference type="ChEBI" id="CHEBI:15377"/>
        <dbReference type="ChEBI" id="CHEBI:15378"/>
        <dbReference type="ChEBI" id="CHEBI:15379"/>
        <dbReference type="ChEBI" id="CHEBI:15858"/>
        <dbReference type="ChEBI" id="CHEBI:36241"/>
        <dbReference type="ChEBI" id="CHEBI:57783"/>
        <dbReference type="ChEBI" id="CHEBI:58349"/>
        <dbReference type="ChEBI" id="CHEBI:140211"/>
    </reaction>
    <physiologicalReaction direction="left-to-right" evidence="11">
        <dbReference type="Rhea" id="RHEA:56373"/>
    </physiologicalReaction>
</comment>
<dbReference type="Gene3D" id="3.50.50.60">
    <property type="entry name" value="FAD/NAD(P)-binding domain"/>
    <property type="match status" value="1"/>
</dbReference>
<dbReference type="AlphaFoldDB" id="A0A4Q7V119"/>
<dbReference type="InterPro" id="IPR036188">
    <property type="entry name" value="FAD/NAD-bd_sf"/>
</dbReference>
<evidence type="ECO:0000313" key="18">
    <source>
        <dbReference type="Proteomes" id="UP000291591"/>
    </source>
</evidence>
<comment type="similarity">
    <text evidence="2">Belongs to the FMO family.</text>
</comment>
<sequence length="487" mass="52884">MSPPSRRHVAVIGAGAGGLSAARHLLEEGHEVTVFELGSHIGGLWVYDNDNGLAAAYRSLHINSEPRVTAYRGFPFPERVGLFPSHSDVAEYLGSFADTYDIRRRIRFRTRVTSVEPEAGGSGRWWVEHEDVGDTATAERQLYDAVVVASGHQGVPSHPGWAKDFTGRYLHSHDYREPEPFRGERVLVVGVGNSGLDVAADVAPDAGQTLVAARSPVLIMPRMVLGVPTARVLGALSKPWMPWPVQRTIMRVISRVFHGTMEQWGMRTPVTRTHPASNATFMAHVSYRRITMKPGVAGVDGTTVRFDDGSAEEVDTIIAATGYEIDLPFLSDAVSPVNERRLDAYQRVVHPDRPGLYFVGFFNVSGGANISMMDTQSAWVAALVGGRSSLPTPSRMRADVRRERARNRRRFPGSPRYGLELEPARYRKRIAKEIERTAGGAAAAAAGTLAPQATGRRPADDPPAAPATPGPHHEAATGNGRQGVQAS</sequence>
<comment type="catalytic activity">
    <reaction evidence="9">
        <text>3-bromo-4,5-dihydroxybenzoate + bromide + NADPH + O2 + 3 H(+) = 3,5-dibromobenzene-1,2-diol + CO2 + NADP(+) + 2 H2O</text>
        <dbReference type="Rhea" id="RHEA:56376"/>
        <dbReference type="ChEBI" id="CHEBI:15377"/>
        <dbReference type="ChEBI" id="CHEBI:15378"/>
        <dbReference type="ChEBI" id="CHEBI:15379"/>
        <dbReference type="ChEBI" id="CHEBI:15858"/>
        <dbReference type="ChEBI" id="CHEBI:16526"/>
        <dbReference type="ChEBI" id="CHEBI:57783"/>
        <dbReference type="ChEBI" id="CHEBI:58349"/>
        <dbReference type="ChEBI" id="CHEBI:140211"/>
        <dbReference type="ChEBI" id="CHEBI:140214"/>
    </reaction>
    <physiologicalReaction direction="left-to-right" evidence="9">
        <dbReference type="Rhea" id="RHEA:56377"/>
    </physiologicalReaction>
</comment>
<dbReference type="EC" id="1.14.19.55" evidence="14"/>
<keyword evidence="4" id="KW-0285">Flavoprotein</keyword>
<evidence type="ECO:0000256" key="9">
    <source>
        <dbReference type="ARBA" id="ARBA00050583"/>
    </source>
</evidence>
<keyword evidence="5" id="KW-0274">FAD</keyword>
<dbReference type="InterPro" id="IPR050346">
    <property type="entry name" value="FMO-like"/>
</dbReference>
<evidence type="ECO:0000256" key="12">
    <source>
        <dbReference type="ARBA" id="ARBA00052183"/>
    </source>
</evidence>
<evidence type="ECO:0000256" key="7">
    <source>
        <dbReference type="ARBA" id="ARBA00023002"/>
    </source>
</evidence>
<evidence type="ECO:0000256" key="16">
    <source>
        <dbReference type="SAM" id="MobiDB-lite"/>
    </source>
</evidence>
<feature type="region of interest" description="Disordered" evidence="16">
    <location>
        <begin position="393"/>
        <end position="417"/>
    </location>
</feature>
<dbReference type="InterPro" id="IPR020946">
    <property type="entry name" value="Flavin_mOase-like"/>
</dbReference>
<comment type="caution">
    <text evidence="17">The sequence shown here is derived from an EMBL/GenBank/DDBJ whole genome shotgun (WGS) entry which is preliminary data.</text>
</comment>
<dbReference type="GO" id="GO:0050661">
    <property type="term" value="F:NADP binding"/>
    <property type="evidence" value="ECO:0007669"/>
    <property type="project" value="InterPro"/>
</dbReference>
<dbReference type="InterPro" id="IPR000960">
    <property type="entry name" value="Flavin_mOase"/>
</dbReference>
<evidence type="ECO:0000256" key="11">
    <source>
        <dbReference type="ARBA" id="ARBA00051726"/>
    </source>
</evidence>
<protein>
    <recommendedName>
        <fullName evidence="15">4-hydroxybenzoate brominase (decarboxylating)</fullName>
        <ecNumber evidence="14">1.14.19.55</ecNumber>
    </recommendedName>
</protein>
<dbReference type="OrthoDB" id="5168853at2"/>
<evidence type="ECO:0000256" key="2">
    <source>
        <dbReference type="ARBA" id="ARBA00009183"/>
    </source>
</evidence>
<comment type="catalytic activity">
    <reaction evidence="12">
        <text>3,4-dihydroxybenzoate + 2 bromide + 2 NADPH + 2 O2 + 5 H(+) = 3,5-dibromobenzene-1,2-diol + CO2 + 2 NADP(+) + 4 H2O</text>
        <dbReference type="Rhea" id="RHEA:56368"/>
        <dbReference type="ChEBI" id="CHEBI:15377"/>
        <dbReference type="ChEBI" id="CHEBI:15378"/>
        <dbReference type="ChEBI" id="CHEBI:15379"/>
        <dbReference type="ChEBI" id="CHEBI:15858"/>
        <dbReference type="ChEBI" id="CHEBI:16526"/>
        <dbReference type="ChEBI" id="CHEBI:36241"/>
        <dbReference type="ChEBI" id="CHEBI:57783"/>
        <dbReference type="ChEBI" id="CHEBI:58349"/>
        <dbReference type="ChEBI" id="CHEBI:140214"/>
        <dbReference type="EC" id="1.14.19.55"/>
    </reaction>
    <physiologicalReaction direction="left-to-right" evidence="12">
        <dbReference type="Rhea" id="RHEA:56369"/>
    </physiologicalReaction>
</comment>
<reference evidence="17 18" key="1">
    <citation type="submission" date="2019-02" db="EMBL/GenBank/DDBJ databases">
        <title>Sequencing the genomes of 1000 actinobacteria strains.</title>
        <authorList>
            <person name="Klenk H.-P."/>
        </authorList>
    </citation>
    <scope>NUCLEOTIDE SEQUENCE [LARGE SCALE GENOMIC DNA]</scope>
    <source>
        <strain evidence="17 18">DSM 45779</strain>
    </source>
</reference>
<comment type="cofactor">
    <cofactor evidence="1">
        <name>FAD</name>
        <dbReference type="ChEBI" id="CHEBI:57692"/>
    </cofactor>
</comment>
<evidence type="ECO:0000313" key="17">
    <source>
        <dbReference type="EMBL" id="RZT87134.1"/>
    </source>
</evidence>
<dbReference type="Proteomes" id="UP000291591">
    <property type="component" value="Unassembled WGS sequence"/>
</dbReference>
<dbReference type="PIRSF" id="PIRSF000332">
    <property type="entry name" value="FMO"/>
    <property type="match status" value="1"/>
</dbReference>
<keyword evidence="18" id="KW-1185">Reference proteome</keyword>
<dbReference type="GO" id="GO:0004499">
    <property type="term" value="F:N,N-dimethylaniline monooxygenase activity"/>
    <property type="evidence" value="ECO:0007669"/>
    <property type="project" value="InterPro"/>
</dbReference>
<organism evidence="17 18">
    <name type="scientific">Pseudonocardia sediminis</name>
    <dbReference type="NCBI Taxonomy" id="1397368"/>
    <lineage>
        <taxon>Bacteria</taxon>
        <taxon>Bacillati</taxon>
        <taxon>Actinomycetota</taxon>
        <taxon>Actinomycetes</taxon>
        <taxon>Pseudonocardiales</taxon>
        <taxon>Pseudonocardiaceae</taxon>
        <taxon>Pseudonocardia</taxon>
    </lineage>
</organism>
<evidence type="ECO:0000256" key="13">
    <source>
        <dbReference type="ARBA" id="ARBA00052260"/>
    </source>
</evidence>
<evidence type="ECO:0000256" key="5">
    <source>
        <dbReference type="ARBA" id="ARBA00022827"/>
    </source>
</evidence>
<comment type="catalytic activity">
    <reaction evidence="13">
        <text>2 bromide + 4-hydroxybenzoate + 2 NADPH + 2 O2 + 5 H(+) = 2,4-dibromophenol + CO2 + 2 NADP(+) + 4 H2O</text>
        <dbReference type="Rhea" id="RHEA:56348"/>
        <dbReference type="ChEBI" id="CHEBI:15377"/>
        <dbReference type="ChEBI" id="CHEBI:15378"/>
        <dbReference type="ChEBI" id="CHEBI:15379"/>
        <dbReference type="ChEBI" id="CHEBI:15858"/>
        <dbReference type="ChEBI" id="CHEBI:16526"/>
        <dbReference type="ChEBI" id="CHEBI:17879"/>
        <dbReference type="ChEBI" id="CHEBI:34238"/>
        <dbReference type="ChEBI" id="CHEBI:57783"/>
        <dbReference type="ChEBI" id="CHEBI:58349"/>
        <dbReference type="EC" id="1.14.19.55"/>
    </reaction>
    <physiologicalReaction direction="left-to-right" evidence="13">
        <dbReference type="Rhea" id="RHEA:56349"/>
    </physiologicalReaction>
</comment>
<evidence type="ECO:0000256" key="10">
    <source>
        <dbReference type="ARBA" id="ARBA00051354"/>
    </source>
</evidence>
<dbReference type="SUPFAM" id="SSF51905">
    <property type="entry name" value="FAD/NAD(P)-binding domain"/>
    <property type="match status" value="2"/>
</dbReference>
<evidence type="ECO:0000256" key="8">
    <source>
        <dbReference type="ARBA" id="ARBA00050194"/>
    </source>
</evidence>
<evidence type="ECO:0000256" key="3">
    <source>
        <dbReference type="ARBA" id="ARBA00010139"/>
    </source>
</evidence>
<gene>
    <name evidence="17" type="ORF">EV383_4042</name>
</gene>
<dbReference type="EMBL" id="SHKL01000001">
    <property type="protein sequence ID" value="RZT87134.1"/>
    <property type="molecule type" value="Genomic_DNA"/>
</dbReference>